<evidence type="ECO:0000256" key="3">
    <source>
        <dbReference type="ARBA" id="ARBA00022448"/>
    </source>
</evidence>
<evidence type="ECO:0000256" key="1">
    <source>
        <dbReference type="ARBA" id="ARBA00004651"/>
    </source>
</evidence>
<evidence type="ECO:0000256" key="7">
    <source>
        <dbReference type="ARBA" id="ARBA00022989"/>
    </source>
</evidence>
<dbReference type="Gene3D" id="1.20.1740.10">
    <property type="entry name" value="Amino acid/polyamine transporter I"/>
    <property type="match status" value="1"/>
</dbReference>
<dbReference type="InterPro" id="IPR004840">
    <property type="entry name" value="Amino_acid_permease_CS"/>
</dbReference>
<feature type="transmembrane region" description="Helical" evidence="10">
    <location>
        <begin position="394"/>
        <end position="420"/>
    </location>
</feature>
<dbReference type="GO" id="GO:0005886">
    <property type="term" value="C:plasma membrane"/>
    <property type="evidence" value="ECO:0007669"/>
    <property type="project" value="UniProtKB-SubCell"/>
</dbReference>
<dbReference type="Proteomes" id="UP000298313">
    <property type="component" value="Unassembled WGS sequence"/>
</dbReference>
<feature type="transmembrane region" description="Helical" evidence="10">
    <location>
        <begin position="156"/>
        <end position="174"/>
    </location>
</feature>
<feature type="transmembrane region" description="Helical" evidence="10">
    <location>
        <begin position="275"/>
        <end position="294"/>
    </location>
</feature>
<keyword evidence="3" id="KW-0813">Transport</keyword>
<evidence type="ECO:0000256" key="2">
    <source>
        <dbReference type="ARBA" id="ARBA00008583"/>
    </source>
</evidence>
<evidence type="ECO:0000256" key="5">
    <source>
        <dbReference type="ARBA" id="ARBA00022692"/>
    </source>
</evidence>
<dbReference type="PROSITE" id="PS00218">
    <property type="entry name" value="AMINO_ACID_PERMEASE_1"/>
    <property type="match status" value="1"/>
</dbReference>
<evidence type="ECO:0000256" key="6">
    <source>
        <dbReference type="ARBA" id="ARBA00022970"/>
    </source>
</evidence>
<evidence type="ECO:0000256" key="8">
    <source>
        <dbReference type="ARBA" id="ARBA00023136"/>
    </source>
</evidence>
<dbReference type="GO" id="GO:0006865">
    <property type="term" value="P:amino acid transport"/>
    <property type="evidence" value="ECO:0007669"/>
    <property type="project" value="UniProtKB-KW"/>
</dbReference>
<dbReference type="RefSeq" id="WP_134523675.1">
    <property type="nucleotide sequence ID" value="NZ_SOHH01000064.1"/>
</dbReference>
<feature type="transmembrane region" description="Helical" evidence="10">
    <location>
        <begin position="440"/>
        <end position="457"/>
    </location>
</feature>
<feature type="domain" description="Amino acid permease/ SLC12A" evidence="11">
    <location>
        <begin position="50"/>
        <end position="490"/>
    </location>
</feature>
<dbReference type="GO" id="GO:0055085">
    <property type="term" value="P:transmembrane transport"/>
    <property type="evidence" value="ECO:0007669"/>
    <property type="project" value="InterPro"/>
</dbReference>
<name>A0A4R9B9Z1_9MICO</name>
<evidence type="ECO:0000256" key="4">
    <source>
        <dbReference type="ARBA" id="ARBA00022475"/>
    </source>
</evidence>
<reference evidence="12 13" key="1">
    <citation type="submission" date="2019-03" db="EMBL/GenBank/DDBJ databases">
        <title>Genomics of glacier-inhabiting Cryobacterium strains.</title>
        <authorList>
            <person name="Liu Q."/>
            <person name="Xin Y.-H."/>
        </authorList>
    </citation>
    <scope>NUCLEOTIDE SEQUENCE [LARGE SCALE GENOMIC DNA]</scope>
    <source>
        <strain evidence="12 13">Hh4</strain>
    </source>
</reference>
<dbReference type="PIRSF" id="PIRSF006060">
    <property type="entry name" value="AA_transporter"/>
    <property type="match status" value="1"/>
</dbReference>
<dbReference type="PANTHER" id="PTHR43495:SF2">
    <property type="entry name" value="D-SERINE_D-ALANINE_GLYCINE TRANSPORTER"/>
    <property type="match status" value="1"/>
</dbReference>
<feature type="transmembrane region" description="Helical" evidence="10">
    <location>
        <begin position="186"/>
        <end position="210"/>
    </location>
</feature>
<dbReference type="AlphaFoldDB" id="A0A4R9B9Z1"/>
<feature type="transmembrane region" description="Helical" evidence="10">
    <location>
        <begin position="306"/>
        <end position="327"/>
    </location>
</feature>
<dbReference type="Pfam" id="PF00324">
    <property type="entry name" value="AA_permease"/>
    <property type="match status" value="1"/>
</dbReference>
<dbReference type="PANTHER" id="PTHR43495">
    <property type="entry name" value="GABA PERMEASE"/>
    <property type="match status" value="1"/>
</dbReference>
<keyword evidence="8 10" id="KW-0472">Membrane</keyword>
<dbReference type="OrthoDB" id="5297508at2"/>
<accession>A0A4R9B9Z1</accession>
<keyword evidence="13" id="KW-1185">Reference proteome</keyword>
<evidence type="ECO:0000256" key="9">
    <source>
        <dbReference type="SAM" id="MobiDB-lite"/>
    </source>
</evidence>
<gene>
    <name evidence="12" type="ORF">E3T48_08790</name>
</gene>
<comment type="caution">
    <text evidence="12">The sequence shown here is derived from an EMBL/GenBank/DDBJ whole genome shotgun (WGS) entry which is preliminary data.</text>
</comment>
<feature type="transmembrane region" description="Helical" evidence="10">
    <location>
        <begin position="230"/>
        <end position="254"/>
    </location>
</feature>
<proteinExistence type="inferred from homology"/>
<feature type="region of interest" description="Disordered" evidence="9">
    <location>
        <begin position="1"/>
        <end position="39"/>
    </location>
</feature>
<feature type="transmembrane region" description="Helical" evidence="10">
    <location>
        <begin position="113"/>
        <end position="136"/>
    </location>
</feature>
<evidence type="ECO:0000313" key="13">
    <source>
        <dbReference type="Proteomes" id="UP000298313"/>
    </source>
</evidence>
<organism evidence="12 13">
    <name type="scientific">Cryobacterium fucosi</name>
    <dbReference type="NCBI Taxonomy" id="1259157"/>
    <lineage>
        <taxon>Bacteria</taxon>
        <taxon>Bacillati</taxon>
        <taxon>Actinomycetota</taxon>
        <taxon>Actinomycetes</taxon>
        <taxon>Micrococcales</taxon>
        <taxon>Microbacteriaceae</taxon>
        <taxon>Cryobacterium</taxon>
    </lineage>
</organism>
<protein>
    <submittedName>
        <fullName evidence="12">Amino acid permease</fullName>
    </submittedName>
</protein>
<feature type="compositionally biased region" description="Low complexity" evidence="9">
    <location>
        <begin position="9"/>
        <end position="33"/>
    </location>
</feature>
<dbReference type="FunFam" id="1.20.1740.10:FF:000001">
    <property type="entry name" value="Amino acid permease"/>
    <property type="match status" value="1"/>
</dbReference>
<keyword evidence="6" id="KW-0029">Amino-acid transport</keyword>
<comment type="similarity">
    <text evidence="2">Belongs to the amino acid-polyamine-organocation (APC) superfamily. Amino acid transporter (AAT) (TC 2.A.3.1) family.</text>
</comment>
<keyword evidence="7 10" id="KW-1133">Transmembrane helix</keyword>
<sequence>MPDQNNAVGATTSPGTTSPGTTSPGTTSPAGSARDPHLDPPLARSLSRRHIQMLAIGGTIGTGLFMGAGKTISLAGPAVIFVYTIIGFMLFFVMRAMGEMLLSNLNYKSFSDFAGDLLGPWASFFTGWSYWAFWVVTGVADIVAISGYVDVLAPGTPLWIPALLTPVVLILLNLPSVKAFGEAEFWFALVKVLAILALIVTGVVMIATRFTSPSGAVAGLENIWNDGGMFPHGVAGFVLGFQIAIFAFAGIELVGTAAAETKDPEKNLPRAINTIPVRMLLFYVGALVIIMAVNPWRTIDPGSSPFIGMFTLAGLGIAAIVINLVVLTSAASSANSGIYSTSRMVYGLAQDGNAPRSFGKLSSRKVPRNALLFSCIFLLAGLVLLYTGDSFMGAFTLVTSVASVLTMFVWSIIMVSYLAFLRRRPHLHAASSYKMPGARFMPWVVLAFFAFMLWALGQADDTRLALVVAPIWFLVLGGAWFVNRKAPLQQARVEEWKAEARAEKAALGR</sequence>
<feature type="transmembrane region" description="Helical" evidence="10">
    <location>
        <begin position="370"/>
        <end position="388"/>
    </location>
</feature>
<keyword evidence="5 10" id="KW-0812">Transmembrane</keyword>
<comment type="subcellular location">
    <subcellularLocation>
        <location evidence="1">Cell membrane</location>
        <topology evidence="1">Multi-pass membrane protein</topology>
    </subcellularLocation>
</comment>
<keyword evidence="4" id="KW-1003">Cell membrane</keyword>
<dbReference type="EMBL" id="SOHH01000064">
    <property type="protein sequence ID" value="TFD77747.1"/>
    <property type="molecule type" value="Genomic_DNA"/>
</dbReference>
<dbReference type="InterPro" id="IPR004841">
    <property type="entry name" value="AA-permease/SLC12A_dom"/>
</dbReference>
<evidence type="ECO:0000313" key="12">
    <source>
        <dbReference type="EMBL" id="TFD77747.1"/>
    </source>
</evidence>
<evidence type="ECO:0000256" key="10">
    <source>
        <dbReference type="SAM" id="Phobius"/>
    </source>
</evidence>
<feature type="transmembrane region" description="Helical" evidence="10">
    <location>
        <begin position="463"/>
        <end position="482"/>
    </location>
</feature>
<feature type="transmembrane region" description="Helical" evidence="10">
    <location>
        <begin position="74"/>
        <end position="93"/>
    </location>
</feature>
<evidence type="ECO:0000259" key="11">
    <source>
        <dbReference type="Pfam" id="PF00324"/>
    </source>
</evidence>